<gene>
    <name evidence="1" type="ORF">H3V42_16460</name>
</gene>
<organism evidence="1 2">
    <name type="scientific">Sphingobium yanoikuyae</name>
    <name type="common">Sphingomonas yanoikuyae</name>
    <dbReference type="NCBI Taxonomy" id="13690"/>
    <lineage>
        <taxon>Bacteria</taxon>
        <taxon>Pseudomonadati</taxon>
        <taxon>Pseudomonadota</taxon>
        <taxon>Alphaproteobacteria</taxon>
        <taxon>Sphingomonadales</taxon>
        <taxon>Sphingomonadaceae</taxon>
        <taxon>Sphingobium</taxon>
    </lineage>
</organism>
<dbReference type="Proteomes" id="UP000515377">
    <property type="component" value="Chromosome"/>
</dbReference>
<dbReference type="EMBL" id="CP060122">
    <property type="protein sequence ID" value="QNG43558.1"/>
    <property type="molecule type" value="Genomic_DNA"/>
</dbReference>
<dbReference type="AlphaFoldDB" id="A0A9X7U4G0"/>
<accession>A0A9X7U4G0</accession>
<reference evidence="1 2" key="1">
    <citation type="submission" date="2020-07" db="EMBL/GenBank/DDBJ databases">
        <title>Whole genome sequence of Sphingobium yanoikuyae A3.</title>
        <authorList>
            <person name="Han S.-S."/>
        </authorList>
    </citation>
    <scope>NUCLEOTIDE SEQUENCE [LARGE SCALE GENOMIC DNA]</scope>
    <source>
        <strain evidence="1 2">A3</strain>
    </source>
</reference>
<proteinExistence type="predicted"/>
<protein>
    <submittedName>
        <fullName evidence="1">Uncharacterized protein</fullName>
    </submittedName>
</protein>
<evidence type="ECO:0000313" key="1">
    <source>
        <dbReference type="EMBL" id="QNG43558.1"/>
    </source>
</evidence>
<name>A0A9X7U4G0_SPHYA</name>
<evidence type="ECO:0000313" key="2">
    <source>
        <dbReference type="Proteomes" id="UP000515377"/>
    </source>
</evidence>
<sequence length="156" mass="17337">MDSIARSGVNQDQWRRVLAGTIIIRFDRLDTFQGADAFDPEDLLVILGREKLLHFAIAEIDDANGRKAADRSSRPSDIVKTQTPADVFDFHEASIGDFMVHQHERAIYGKNGGIERRSIPVDCGIIMRDGLDEQRISGTENCSADHDVRGYAVSHG</sequence>